<evidence type="ECO:0000313" key="3">
    <source>
        <dbReference type="Proteomes" id="UP000037020"/>
    </source>
</evidence>
<dbReference type="Pfam" id="PF17928">
    <property type="entry name" value="TetR_C_22"/>
    <property type="match status" value="1"/>
</dbReference>
<name>A0ABR5J3K1_9ACTN</name>
<reference evidence="2 3" key="1">
    <citation type="submission" date="2015-07" db="EMBL/GenBank/DDBJ databases">
        <authorList>
            <person name="Ju K.-S."/>
            <person name="Doroghazi J.R."/>
            <person name="Metcalf W.W."/>
        </authorList>
    </citation>
    <scope>NUCLEOTIDE SEQUENCE [LARGE SCALE GENOMIC DNA]</scope>
    <source>
        <strain evidence="2 3">NRRL B-3589</strain>
    </source>
</reference>
<dbReference type="InterPro" id="IPR041674">
    <property type="entry name" value="TetR_C_22"/>
</dbReference>
<organism evidence="2 3">
    <name type="scientific">Streptomyces varsoviensis</name>
    <dbReference type="NCBI Taxonomy" id="67373"/>
    <lineage>
        <taxon>Bacteria</taxon>
        <taxon>Bacillati</taxon>
        <taxon>Actinomycetota</taxon>
        <taxon>Actinomycetes</taxon>
        <taxon>Kitasatosporales</taxon>
        <taxon>Streptomycetaceae</taxon>
        <taxon>Streptomyces</taxon>
    </lineage>
</organism>
<evidence type="ECO:0000313" key="2">
    <source>
        <dbReference type="EMBL" id="KOG87716.1"/>
    </source>
</evidence>
<feature type="non-terminal residue" evidence="2">
    <location>
        <position position="1"/>
    </location>
</feature>
<proteinExistence type="predicted"/>
<sequence length="54" mass="5914">LDADDDRLRVAFLVAVESADALLRLAFRLDPAGDPTIVSETKALLRAYLARTLD</sequence>
<dbReference type="Proteomes" id="UP000037020">
    <property type="component" value="Unassembled WGS sequence"/>
</dbReference>
<protein>
    <submittedName>
        <fullName evidence="2">TetR family transcriptional regulator</fullName>
    </submittedName>
</protein>
<comment type="caution">
    <text evidence="2">The sequence shown here is derived from an EMBL/GenBank/DDBJ whole genome shotgun (WGS) entry which is preliminary data.</text>
</comment>
<gene>
    <name evidence="2" type="ORF">ADK38_23890</name>
</gene>
<feature type="domain" description="Tetracyclin repressor SCO1712-like C-terminal" evidence="1">
    <location>
        <begin position="3"/>
        <end position="51"/>
    </location>
</feature>
<keyword evidence="3" id="KW-1185">Reference proteome</keyword>
<accession>A0ABR5J3K1</accession>
<dbReference type="Gene3D" id="1.10.357.10">
    <property type="entry name" value="Tetracycline Repressor, domain 2"/>
    <property type="match status" value="1"/>
</dbReference>
<dbReference type="EMBL" id="LGUT01002074">
    <property type="protein sequence ID" value="KOG87716.1"/>
    <property type="molecule type" value="Genomic_DNA"/>
</dbReference>
<evidence type="ECO:0000259" key="1">
    <source>
        <dbReference type="Pfam" id="PF17928"/>
    </source>
</evidence>